<dbReference type="AlphaFoldDB" id="A0A090FQC5"/>
<name>A0A090FQC5_MESPL</name>
<proteinExistence type="predicted"/>
<gene>
    <name evidence="1" type="ORF">MPL3356_340206</name>
</gene>
<evidence type="ECO:0000313" key="1">
    <source>
        <dbReference type="EMBL" id="CDX21159.1"/>
    </source>
</evidence>
<organism evidence="1 2">
    <name type="scientific">Mesorhizobium plurifarium</name>
    <dbReference type="NCBI Taxonomy" id="69974"/>
    <lineage>
        <taxon>Bacteria</taxon>
        <taxon>Pseudomonadati</taxon>
        <taxon>Pseudomonadota</taxon>
        <taxon>Alphaproteobacteria</taxon>
        <taxon>Hyphomicrobiales</taxon>
        <taxon>Phyllobacteriaceae</taxon>
        <taxon>Mesorhizobium</taxon>
    </lineage>
</organism>
<reference evidence="2" key="1">
    <citation type="submission" date="2014-08" db="EMBL/GenBank/DDBJ databases">
        <authorList>
            <person name="Moulin L."/>
        </authorList>
    </citation>
    <scope>NUCLEOTIDE SEQUENCE [LARGE SCALE GENOMIC DNA]</scope>
</reference>
<accession>A0A090FQC5</accession>
<dbReference type="Proteomes" id="UP000045285">
    <property type="component" value="Unassembled WGS sequence"/>
</dbReference>
<protein>
    <submittedName>
        <fullName evidence="1">Uncharacterized protein</fullName>
    </submittedName>
</protein>
<sequence length="28" mass="2881">MAADAPFMTHQMNSLASHVPLGIVLTAG</sequence>
<evidence type="ECO:0000313" key="2">
    <source>
        <dbReference type="Proteomes" id="UP000045285"/>
    </source>
</evidence>
<keyword evidence="2" id="KW-1185">Reference proteome</keyword>
<dbReference type="EMBL" id="CCMZ01000028">
    <property type="protein sequence ID" value="CDX21159.1"/>
    <property type="molecule type" value="Genomic_DNA"/>
</dbReference>